<comment type="caution">
    <text evidence="1">The sequence shown here is derived from an EMBL/GenBank/DDBJ whole genome shotgun (WGS) entry which is preliminary data.</text>
</comment>
<protein>
    <submittedName>
        <fullName evidence="1">Murein L,D-transpeptidase catalytic domain family protein</fullName>
    </submittedName>
</protein>
<sequence>MNLGRRQFLGAFAGTAATLLYPRSAANAVVPAHDRWGPLGNGVLPHSTIEQPAIANAPALLPRALAALDAHGGRIAARDMIGIVDFSAPSRTPRFFLVDLEAGKVASTHLVAHGKGSDPANSGWVEHLSNRPGSEASCSGSFLTGQTYVGKHGRSRKLLGLDAENSMALDRGIVIHAASYVDAGMAADLGRIGRSQGCFAVSQSEISKVLERLGPGRLIYAAR</sequence>
<gene>
    <name evidence="1" type="ORF">POM99_04465</name>
</gene>
<dbReference type="PROSITE" id="PS51318">
    <property type="entry name" value="TAT"/>
    <property type="match status" value="1"/>
</dbReference>
<proteinExistence type="predicted"/>
<organism evidence="1 2">
    <name type="scientific">Novosphingobium cyanobacteriorum</name>
    <dbReference type="NCBI Taxonomy" id="3024215"/>
    <lineage>
        <taxon>Bacteria</taxon>
        <taxon>Pseudomonadati</taxon>
        <taxon>Pseudomonadota</taxon>
        <taxon>Alphaproteobacteria</taxon>
        <taxon>Sphingomonadales</taxon>
        <taxon>Sphingomonadaceae</taxon>
        <taxon>Novosphingobium</taxon>
    </lineage>
</organism>
<dbReference type="InterPro" id="IPR032676">
    <property type="entry name" value="YkuD_2"/>
</dbReference>
<dbReference type="RefSeq" id="WP_277275605.1">
    <property type="nucleotide sequence ID" value="NZ_JAROCY010000003.1"/>
</dbReference>
<dbReference type="InterPro" id="IPR006311">
    <property type="entry name" value="TAT_signal"/>
</dbReference>
<dbReference type="EMBL" id="JAROCY010000003">
    <property type="protein sequence ID" value="MDF8332446.1"/>
    <property type="molecule type" value="Genomic_DNA"/>
</dbReference>
<dbReference type="Proteomes" id="UP001222770">
    <property type="component" value="Unassembled WGS sequence"/>
</dbReference>
<keyword evidence="2" id="KW-1185">Reference proteome</keyword>
<dbReference type="PANTHER" id="PTHR38477">
    <property type="entry name" value="HYPOTHETICAL EXPORTED PROTEIN"/>
    <property type="match status" value="1"/>
</dbReference>
<dbReference type="PANTHER" id="PTHR38477:SF1">
    <property type="entry name" value="MUREIN L,D-TRANSPEPTIDASE CATALYTIC DOMAIN FAMILY PROTEIN"/>
    <property type="match status" value="1"/>
</dbReference>
<dbReference type="Pfam" id="PF13645">
    <property type="entry name" value="YkuD_2"/>
    <property type="match status" value="1"/>
</dbReference>
<name>A0ABT6CF86_9SPHN</name>
<evidence type="ECO:0000313" key="1">
    <source>
        <dbReference type="EMBL" id="MDF8332446.1"/>
    </source>
</evidence>
<evidence type="ECO:0000313" key="2">
    <source>
        <dbReference type="Proteomes" id="UP001222770"/>
    </source>
</evidence>
<accession>A0ABT6CF86</accession>
<reference evidence="1 2" key="1">
    <citation type="submission" date="2023-03" db="EMBL/GenBank/DDBJ databases">
        <title>Novosphingobium cyanobacteriorum sp. nov., isolated from a eutrophic reservoir during the Microcystis bloom period.</title>
        <authorList>
            <person name="Kang M."/>
            <person name="Le V."/>
            <person name="Ko S.-R."/>
            <person name="Lee S.-A."/>
            <person name="Ahn C.-Y."/>
        </authorList>
    </citation>
    <scope>NUCLEOTIDE SEQUENCE [LARGE SCALE GENOMIC DNA]</scope>
    <source>
        <strain evidence="1 2">HBC54</strain>
    </source>
</reference>